<dbReference type="OrthoDB" id="7828598at2"/>
<dbReference type="Gene3D" id="1.10.357.10">
    <property type="entry name" value="Tetracycline Repressor, domain 2"/>
    <property type="match status" value="1"/>
</dbReference>
<dbReference type="AlphaFoldDB" id="A0A4Y9ENZ9"/>
<proteinExistence type="predicted"/>
<dbReference type="RefSeq" id="WP_135246370.1">
    <property type="nucleotide sequence ID" value="NZ_SIHO01000002.1"/>
</dbReference>
<dbReference type="EMBL" id="SIHO01000002">
    <property type="protein sequence ID" value="TFU03778.1"/>
    <property type="molecule type" value="Genomic_DNA"/>
</dbReference>
<accession>A0A4Y9ENZ9</accession>
<evidence type="ECO:0000313" key="1">
    <source>
        <dbReference type="EMBL" id="TFU03778.1"/>
    </source>
</evidence>
<reference evidence="1 2" key="1">
    <citation type="submission" date="2019-02" db="EMBL/GenBank/DDBJ databases">
        <title>Polymorphobacter sp. isolated from the lake at the Tibet of China.</title>
        <authorList>
            <person name="Li A."/>
        </authorList>
    </citation>
    <scope>NUCLEOTIDE SEQUENCE [LARGE SCALE GENOMIC DNA]</scope>
    <source>
        <strain evidence="1 2">DJ1R-1</strain>
    </source>
</reference>
<keyword evidence="2" id="KW-1185">Reference proteome</keyword>
<evidence type="ECO:0008006" key="3">
    <source>
        <dbReference type="Google" id="ProtNLM"/>
    </source>
</evidence>
<protein>
    <recommendedName>
        <fullName evidence="3">TetR family transcriptional regulator</fullName>
    </recommendedName>
</protein>
<organism evidence="1 2">
    <name type="scientific">Glacieibacterium arshaanense</name>
    <dbReference type="NCBI Taxonomy" id="2511025"/>
    <lineage>
        <taxon>Bacteria</taxon>
        <taxon>Pseudomonadati</taxon>
        <taxon>Pseudomonadota</taxon>
        <taxon>Alphaproteobacteria</taxon>
        <taxon>Sphingomonadales</taxon>
        <taxon>Sphingosinicellaceae</taxon>
        <taxon>Glacieibacterium</taxon>
    </lineage>
</organism>
<dbReference type="Proteomes" id="UP000297737">
    <property type="component" value="Unassembled WGS sequence"/>
</dbReference>
<gene>
    <name evidence="1" type="ORF">EUV02_11595</name>
</gene>
<name>A0A4Y9ENZ9_9SPHN</name>
<evidence type="ECO:0000313" key="2">
    <source>
        <dbReference type="Proteomes" id="UP000297737"/>
    </source>
</evidence>
<sequence>MAETDAILDAWVHVITRDGWPQARIDAVARAAACNVDAVAAVAPDRWEALRGLDGRIERMALAEAASDPDESVRNRLFALLMGRFDAMQEHRDLAQQLHAAARSDPALALFVMTLVPPMLRRLGEAAGVDAGGLLGPLRIAALSALYVQVARVWLQDDSADLSTTMKALDSALARAESLANFRPSLPKGLPAIPGSSAGQLPE</sequence>
<comment type="caution">
    <text evidence="1">The sequence shown here is derived from an EMBL/GenBank/DDBJ whole genome shotgun (WGS) entry which is preliminary data.</text>
</comment>